<proteinExistence type="predicted"/>
<dbReference type="AlphaFoldDB" id="A0A5B7H863"/>
<evidence type="ECO:0000313" key="1">
    <source>
        <dbReference type="EMBL" id="MPC68350.1"/>
    </source>
</evidence>
<name>A0A5B7H863_PORTR</name>
<reference evidence="1 2" key="1">
    <citation type="submission" date="2019-05" db="EMBL/GenBank/DDBJ databases">
        <title>Another draft genome of Portunus trituberculatus and its Hox gene families provides insights of decapod evolution.</title>
        <authorList>
            <person name="Jeong J.-H."/>
            <person name="Song I."/>
            <person name="Kim S."/>
            <person name="Choi T."/>
            <person name="Kim D."/>
            <person name="Ryu S."/>
            <person name="Kim W."/>
        </authorList>
    </citation>
    <scope>NUCLEOTIDE SEQUENCE [LARGE SCALE GENOMIC DNA]</scope>
    <source>
        <tissue evidence="1">Muscle</tissue>
    </source>
</reference>
<evidence type="ECO:0000313" key="2">
    <source>
        <dbReference type="Proteomes" id="UP000324222"/>
    </source>
</evidence>
<gene>
    <name evidence="1" type="ORF">E2C01_062550</name>
</gene>
<accession>A0A5B7H863</accession>
<keyword evidence="2" id="KW-1185">Reference proteome</keyword>
<dbReference type="Proteomes" id="UP000324222">
    <property type="component" value="Unassembled WGS sequence"/>
</dbReference>
<protein>
    <submittedName>
        <fullName evidence="1">Uncharacterized protein</fullName>
    </submittedName>
</protein>
<comment type="caution">
    <text evidence="1">The sequence shown here is derived from an EMBL/GenBank/DDBJ whole genome shotgun (WGS) entry which is preliminary data.</text>
</comment>
<dbReference type="EMBL" id="VSRR010027695">
    <property type="protein sequence ID" value="MPC68350.1"/>
    <property type="molecule type" value="Genomic_DNA"/>
</dbReference>
<organism evidence="1 2">
    <name type="scientific">Portunus trituberculatus</name>
    <name type="common">Swimming crab</name>
    <name type="synonym">Neptunus trituberculatus</name>
    <dbReference type="NCBI Taxonomy" id="210409"/>
    <lineage>
        <taxon>Eukaryota</taxon>
        <taxon>Metazoa</taxon>
        <taxon>Ecdysozoa</taxon>
        <taxon>Arthropoda</taxon>
        <taxon>Crustacea</taxon>
        <taxon>Multicrustacea</taxon>
        <taxon>Malacostraca</taxon>
        <taxon>Eumalacostraca</taxon>
        <taxon>Eucarida</taxon>
        <taxon>Decapoda</taxon>
        <taxon>Pleocyemata</taxon>
        <taxon>Brachyura</taxon>
        <taxon>Eubrachyura</taxon>
        <taxon>Portunoidea</taxon>
        <taxon>Portunidae</taxon>
        <taxon>Portuninae</taxon>
        <taxon>Portunus</taxon>
    </lineage>
</organism>
<sequence length="112" mass="12771">MSLEIRASLKKNPFCATSRLGPTIPRPKLAYRRYRPRHEKKKKLKKDIYEIPTLSLTPTPNILRNFTPSPTLAPSILRNPTLTPSDNDSTTLHLTPAVKTDSIRIFRCVTFV</sequence>